<reference evidence="2 3" key="1">
    <citation type="journal article" date="2019" name="Front. Microbiol.">
        <title>Ammonia Oxidation by the Arctic Terrestrial Thaumarchaeote Candidatus Nitrosocosmicus arcticus Is Stimulated by Increasing Temperatures.</title>
        <authorList>
            <person name="Alves R.J.E."/>
            <person name="Kerou M."/>
            <person name="Zappe A."/>
            <person name="Bittner R."/>
            <person name="Abby S.S."/>
            <person name="Schmidt H.A."/>
            <person name="Pfeifer K."/>
            <person name="Schleper C."/>
        </authorList>
    </citation>
    <scope>NUCLEOTIDE SEQUENCE [LARGE SCALE GENOMIC DNA]</scope>
    <source>
        <strain evidence="2 3">Kfb</strain>
    </source>
</reference>
<evidence type="ECO:0000313" key="2">
    <source>
        <dbReference type="EMBL" id="TVP40835.1"/>
    </source>
</evidence>
<dbReference type="Proteomes" id="UP000315289">
    <property type="component" value="Unassembled WGS sequence"/>
</dbReference>
<comment type="caution">
    <text evidence="2">The sequence shown here is derived from an EMBL/GenBank/DDBJ whole genome shotgun (WGS) entry which is preliminary data.</text>
</comment>
<keyword evidence="1" id="KW-0812">Transmembrane</keyword>
<protein>
    <submittedName>
        <fullName evidence="2">Uncharacterized protein</fullName>
    </submittedName>
</protein>
<keyword evidence="1" id="KW-1133">Transmembrane helix</keyword>
<dbReference type="AlphaFoldDB" id="A0A557SW55"/>
<keyword evidence="1" id="KW-0472">Membrane</keyword>
<evidence type="ECO:0000313" key="3">
    <source>
        <dbReference type="Proteomes" id="UP000315289"/>
    </source>
</evidence>
<proteinExistence type="predicted"/>
<keyword evidence="3" id="KW-1185">Reference proteome</keyword>
<gene>
    <name evidence="2" type="ORF">NARC_50016</name>
</gene>
<dbReference type="EMBL" id="VOAH01000005">
    <property type="protein sequence ID" value="TVP40835.1"/>
    <property type="molecule type" value="Genomic_DNA"/>
</dbReference>
<sequence length="52" mass="5961">MTIINRFQNAMYVILYAGGIAMNAKLIFAKIILCNIRKKDCVKKSYNSYSIL</sequence>
<name>A0A557SW55_9ARCH</name>
<feature type="transmembrane region" description="Helical" evidence="1">
    <location>
        <begin position="12"/>
        <end position="33"/>
    </location>
</feature>
<accession>A0A557SW55</accession>
<organism evidence="2 3">
    <name type="scientific">Candidatus Nitrosocosmicus arcticus</name>
    <dbReference type="NCBI Taxonomy" id="2035267"/>
    <lineage>
        <taxon>Archaea</taxon>
        <taxon>Nitrososphaerota</taxon>
        <taxon>Nitrososphaeria</taxon>
        <taxon>Nitrososphaerales</taxon>
        <taxon>Nitrososphaeraceae</taxon>
        <taxon>Candidatus Nitrosocosmicus</taxon>
    </lineage>
</organism>
<evidence type="ECO:0000256" key="1">
    <source>
        <dbReference type="SAM" id="Phobius"/>
    </source>
</evidence>